<dbReference type="GO" id="GO:0016020">
    <property type="term" value="C:membrane"/>
    <property type="evidence" value="ECO:0007669"/>
    <property type="project" value="UniProtKB-SubCell"/>
</dbReference>
<protein>
    <recommendedName>
        <fullName evidence="10">Metal ABC transporter substrate-binding protein</fullName>
    </recommendedName>
</protein>
<evidence type="ECO:0000256" key="1">
    <source>
        <dbReference type="ARBA" id="ARBA00004635"/>
    </source>
</evidence>
<comment type="subcellular location">
    <subcellularLocation>
        <location evidence="1">Membrane</location>
        <topology evidence="1">Lipid-anchor</topology>
    </subcellularLocation>
</comment>
<dbReference type="AlphaFoldDB" id="A0A0L6TX94"/>
<evidence type="ECO:0000313" key="8">
    <source>
        <dbReference type="EMBL" id="KNZ40863.1"/>
    </source>
</evidence>
<keyword evidence="4" id="KW-0472">Membrane</keyword>
<feature type="chain" id="PRO_5005567498" description="Metal ABC transporter substrate-binding protein" evidence="7">
    <location>
        <begin position="27"/>
        <end position="271"/>
    </location>
</feature>
<evidence type="ECO:0000256" key="7">
    <source>
        <dbReference type="SAM" id="SignalP"/>
    </source>
</evidence>
<comment type="caution">
    <text evidence="8">The sequence shown here is derived from an EMBL/GenBank/DDBJ whole genome shotgun (WGS) entry which is preliminary data.</text>
</comment>
<keyword evidence="9" id="KW-1185">Reference proteome</keyword>
<reference evidence="8" key="1">
    <citation type="submission" date="2015-07" db="EMBL/GenBank/DDBJ databases">
        <title>MeaNS - Measles Nucleotide Surveillance Program.</title>
        <authorList>
            <person name="Tran T."/>
            <person name="Druce J."/>
        </authorList>
    </citation>
    <scope>NUCLEOTIDE SEQUENCE</scope>
    <source>
        <strain evidence="8">DSM 8239</strain>
    </source>
</reference>
<evidence type="ECO:0000256" key="5">
    <source>
        <dbReference type="ARBA" id="ARBA00023139"/>
    </source>
</evidence>
<dbReference type="EMBL" id="LGYO01000042">
    <property type="protein sequence ID" value="KNZ40863.1"/>
    <property type="molecule type" value="Genomic_DNA"/>
</dbReference>
<dbReference type="SUPFAM" id="SSF53850">
    <property type="entry name" value="Periplasmic binding protein-like II"/>
    <property type="match status" value="1"/>
</dbReference>
<evidence type="ECO:0000256" key="2">
    <source>
        <dbReference type="ARBA" id="ARBA00008973"/>
    </source>
</evidence>
<accession>A0A0L6TX94</accession>
<evidence type="ECO:0000256" key="4">
    <source>
        <dbReference type="ARBA" id="ARBA00023136"/>
    </source>
</evidence>
<comment type="similarity">
    <text evidence="2">Belongs to the NlpA lipoprotein family.</text>
</comment>
<dbReference type="Gene3D" id="3.40.190.10">
    <property type="entry name" value="Periplasmic binding protein-like II"/>
    <property type="match status" value="2"/>
</dbReference>
<evidence type="ECO:0000313" key="9">
    <source>
        <dbReference type="Proteomes" id="UP000036873"/>
    </source>
</evidence>
<organism evidence="8 9">
    <name type="scientific">Acetobacterium bakii</name>
    <dbReference type="NCBI Taxonomy" id="52689"/>
    <lineage>
        <taxon>Bacteria</taxon>
        <taxon>Bacillati</taxon>
        <taxon>Bacillota</taxon>
        <taxon>Clostridia</taxon>
        <taxon>Eubacteriales</taxon>
        <taxon>Eubacteriaceae</taxon>
        <taxon>Acetobacterium</taxon>
    </lineage>
</organism>
<evidence type="ECO:0000256" key="3">
    <source>
        <dbReference type="ARBA" id="ARBA00022729"/>
    </source>
</evidence>
<gene>
    <name evidence="8" type="ORF">AKG39_15255</name>
</gene>
<dbReference type="PANTHER" id="PTHR30429">
    <property type="entry name" value="D-METHIONINE-BINDING LIPOPROTEIN METQ"/>
    <property type="match status" value="1"/>
</dbReference>
<dbReference type="Proteomes" id="UP000036873">
    <property type="component" value="Unassembled WGS sequence"/>
</dbReference>
<dbReference type="InterPro" id="IPR004872">
    <property type="entry name" value="Lipoprotein_NlpA"/>
</dbReference>
<dbReference type="PANTHER" id="PTHR30429:SF0">
    <property type="entry name" value="METHIONINE-BINDING LIPOPROTEIN METQ"/>
    <property type="match status" value="1"/>
</dbReference>
<keyword evidence="5" id="KW-0564">Palmitate</keyword>
<dbReference type="Pfam" id="PF03180">
    <property type="entry name" value="Lipoprotein_9"/>
    <property type="match status" value="1"/>
</dbReference>
<keyword evidence="6" id="KW-0449">Lipoprotein</keyword>
<dbReference type="STRING" id="52689.AKG39_15255"/>
<dbReference type="PROSITE" id="PS51257">
    <property type="entry name" value="PROKAR_LIPOPROTEIN"/>
    <property type="match status" value="1"/>
</dbReference>
<sequence length="271" mass="29968">MFRLLCVSLTLIAMLSVTGCTQQASATKEDKVIKLGTMSTIEPYTTALKDELIKKGYQVEVVMFDANNMPATATSDGSIDGFIHNHIHWIDTFNKENNTDLVMVKPYIFYYPMAMYSAKYKSVADLPDEATIVIPNDPSNMECSLIMLEESGLITLNPKTGEFYSTLDIAENPKSIQLLPAEITTTARSINDADAVVTSATRIRAVGIDPKSYIAEDKTSKDCPVGLTIDSKSVDEPWIKDAMTIITSDEMRAKFEEIFAGSLTQYPKTNE</sequence>
<feature type="signal peptide" evidence="7">
    <location>
        <begin position="1"/>
        <end position="26"/>
    </location>
</feature>
<proteinExistence type="inferred from homology"/>
<keyword evidence="3 7" id="KW-0732">Signal</keyword>
<name>A0A0L6TX94_9FIRM</name>
<evidence type="ECO:0000256" key="6">
    <source>
        <dbReference type="ARBA" id="ARBA00023288"/>
    </source>
</evidence>
<evidence type="ECO:0008006" key="10">
    <source>
        <dbReference type="Google" id="ProtNLM"/>
    </source>
</evidence>